<feature type="domain" description="RRN7-type" evidence="11">
    <location>
        <begin position="10"/>
        <end position="41"/>
    </location>
</feature>
<evidence type="ECO:0000313" key="15">
    <source>
        <dbReference type="Proteomes" id="UP000237481"/>
    </source>
</evidence>
<feature type="domain" description="Rrn7/TAF1B C-terminal cyclin" evidence="13">
    <location>
        <begin position="242"/>
        <end position="398"/>
    </location>
</feature>
<keyword evidence="15" id="KW-1185">Reference proteome</keyword>
<keyword evidence="14" id="KW-0396">Initiation factor</keyword>
<dbReference type="Proteomes" id="UP000237481">
    <property type="component" value="Unassembled WGS sequence"/>
</dbReference>
<gene>
    <name evidence="14" type="ORF">TPAR_03140</name>
</gene>
<evidence type="ECO:0000313" key="14">
    <source>
        <dbReference type="EMBL" id="POR36640.1"/>
    </source>
</evidence>
<dbReference type="GO" id="GO:0070860">
    <property type="term" value="C:RNA polymerase I core factor complex"/>
    <property type="evidence" value="ECO:0007669"/>
    <property type="project" value="InterPro"/>
</dbReference>
<dbReference type="Pfam" id="PF20644">
    <property type="entry name" value="Rrn7_cyclin_N"/>
    <property type="match status" value="1"/>
</dbReference>
<dbReference type="InterPro" id="IPR033599">
    <property type="entry name" value="TAF1B/Rrn7"/>
</dbReference>
<keyword evidence="6" id="KW-0805">Transcription regulation</keyword>
<dbReference type="GO" id="GO:0001164">
    <property type="term" value="F:RNA polymerase I core promoter sequence-specific DNA binding"/>
    <property type="evidence" value="ECO:0007669"/>
    <property type="project" value="InterPro"/>
</dbReference>
<dbReference type="EMBL" id="PKSG01000311">
    <property type="protein sequence ID" value="POR36640.1"/>
    <property type="molecule type" value="Genomic_DNA"/>
</dbReference>
<dbReference type="GO" id="GO:0003743">
    <property type="term" value="F:translation initiation factor activity"/>
    <property type="evidence" value="ECO:0007669"/>
    <property type="project" value="UniProtKB-KW"/>
</dbReference>
<comment type="subcellular location">
    <subcellularLocation>
        <location evidence="1">Nucleus</location>
        <location evidence="1">Nucleolus</location>
    </subcellularLocation>
</comment>
<comment type="similarity">
    <text evidence="2">Belongs to the RRN7/TAF1B family.</text>
</comment>
<dbReference type="Pfam" id="PF11781">
    <property type="entry name" value="Zn_ribbon_RRN7"/>
    <property type="match status" value="1"/>
</dbReference>
<dbReference type="STRING" id="94208.A0A2S4L2I5"/>
<dbReference type="PANTHER" id="PTHR31576:SF2">
    <property type="entry name" value="TATA BOX-BINDING PROTEIN-ASSOCIATED FACTOR RNA POLYMERASE I SUBUNIT B"/>
    <property type="match status" value="1"/>
</dbReference>
<dbReference type="InterPro" id="IPR048538">
    <property type="entry name" value="Rrn7_cyclin_C"/>
</dbReference>
<sequence length="529" mass="59916">MEERRELRRMPRGERCPECGSVKWYLQDGLRFCSRGHQIEGFIQFDVGEDEDSGRLGAVARREKEIRSSEKRQLSGQEGKSLYLEAVQLLLRNQVLWLIHEKGYREELETVVRDLWDLRIRGSSSLATTDDEGAQGQLEMFSSQSLPEENKAAWKSRSRAQSWDPERGADWPMPTLPETLGLCYLACLLLRIPTRLGELLHWANNGNIPYKTAYHDLPREMQDRLPSSYVKALKLPLRSSLQGGVFYRTVLDLTLSYHLNYGMVFPEISSVSLLVQYAKILALPIESIVATKRLSASLGYRFQFPVNNTKILPLDHPEIRLVTLVIFATKLCFPFEGNQLSTEGLGTAYLPRFEWEAWKQGLVRHPEDEELSNKAAEVEAMTPNQVVHMNDEELDAYFAHITGLVDRRNENPITQFFPIEPPPAPAPPVPEASQDEVDERASRLLSQALEPPRRLGVAKAEEPSDASDSTMYEAFRSVGDLSETAATFYKATGDAAGIPLDMVVRAVYMQEQRVVSWQKGQQAMDTGEQ</sequence>
<reference evidence="14 15" key="1">
    <citation type="submission" date="2018-01" db="EMBL/GenBank/DDBJ databases">
        <title>Harnessing the power of phylogenomics to disentangle the directionality and signatures of interkingdom host jumping in the parasitic fungal genus Tolypocladium.</title>
        <authorList>
            <person name="Quandt C.A."/>
            <person name="Patterson W."/>
            <person name="Spatafora J.W."/>
        </authorList>
    </citation>
    <scope>NUCLEOTIDE SEQUENCE [LARGE SCALE GENOMIC DNA]</scope>
    <source>
        <strain evidence="14 15">NRBC 100945</strain>
    </source>
</reference>
<feature type="compositionally biased region" description="Pro residues" evidence="10">
    <location>
        <begin position="419"/>
        <end position="430"/>
    </location>
</feature>
<dbReference type="Pfam" id="PF20645">
    <property type="entry name" value="Rrn7_cyclin_C"/>
    <property type="match status" value="1"/>
</dbReference>
<evidence type="ECO:0000256" key="1">
    <source>
        <dbReference type="ARBA" id="ARBA00004604"/>
    </source>
</evidence>
<keyword evidence="9" id="KW-0539">Nucleus</keyword>
<feature type="domain" description="Rrn7/TAF1B N-terminal cyclin" evidence="12">
    <location>
        <begin position="87"/>
        <end position="219"/>
    </location>
</feature>
<evidence type="ECO:0000259" key="12">
    <source>
        <dbReference type="Pfam" id="PF20644"/>
    </source>
</evidence>
<evidence type="ECO:0000256" key="5">
    <source>
        <dbReference type="ARBA" id="ARBA00022833"/>
    </source>
</evidence>
<organism evidence="14 15">
    <name type="scientific">Tolypocladium paradoxum</name>
    <dbReference type="NCBI Taxonomy" id="94208"/>
    <lineage>
        <taxon>Eukaryota</taxon>
        <taxon>Fungi</taxon>
        <taxon>Dikarya</taxon>
        <taxon>Ascomycota</taxon>
        <taxon>Pezizomycotina</taxon>
        <taxon>Sordariomycetes</taxon>
        <taxon>Hypocreomycetidae</taxon>
        <taxon>Hypocreales</taxon>
        <taxon>Ophiocordycipitaceae</taxon>
        <taxon>Tolypocladium</taxon>
    </lineage>
</organism>
<evidence type="ECO:0000256" key="3">
    <source>
        <dbReference type="ARBA" id="ARBA00022723"/>
    </source>
</evidence>
<dbReference type="AlphaFoldDB" id="A0A2S4L2I5"/>
<dbReference type="GO" id="GO:0008270">
    <property type="term" value="F:zinc ion binding"/>
    <property type="evidence" value="ECO:0007669"/>
    <property type="project" value="UniProtKB-KW"/>
</dbReference>
<keyword evidence="14" id="KW-0648">Protein biosynthesis</keyword>
<evidence type="ECO:0000256" key="7">
    <source>
        <dbReference type="ARBA" id="ARBA00023125"/>
    </source>
</evidence>
<keyword evidence="3" id="KW-0479">Metal-binding</keyword>
<name>A0A2S4L2I5_9HYPO</name>
<keyword evidence="7" id="KW-0238">DNA-binding</keyword>
<dbReference type="PANTHER" id="PTHR31576">
    <property type="entry name" value="TATA BOX-BINDING PROTEIN-ASSOCIATED FACTOR RNA POLYMERASE I SUBUNIT B"/>
    <property type="match status" value="1"/>
</dbReference>
<evidence type="ECO:0000259" key="11">
    <source>
        <dbReference type="Pfam" id="PF11781"/>
    </source>
</evidence>
<evidence type="ECO:0000256" key="8">
    <source>
        <dbReference type="ARBA" id="ARBA00023163"/>
    </source>
</evidence>
<dbReference type="OrthoDB" id="428577at2759"/>
<keyword evidence="8" id="KW-0804">Transcription</keyword>
<evidence type="ECO:0000256" key="6">
    <source>
        <dbReference type="ARBA" id="ARBA00023015"/>
    </source>
</evidence>
<keyword evidence="4" id="KW-0863">Zinc-finger</keyword>
<comment type="caution">
    <text evidence="14">The sequence shown here is derived from an EMBL/GenBank/DDBJ whole genome shotgun (WGS) entry which is preliminary data.</text>
</comment>
<dbReference type="InterPro" id="IPR021752">
    <property type="entry name" value="TF_Rrn7_Zf"/>
</dbReference>
<evidence type="ECO:0000259" key="13">
    <source>
        <dbReference type="Pfam" id="PF20645"/>
    </source>
</evidence>
<evidence type="ECO:0000256" key="9">
    <source>
        <dbReference type="ARBA" id="ARBA00023242"/>
    </source>
</evidence>
<evidence type="ECO:0000256" key="10">
    <source>
        <dbReference type="SAM" id="MobiDB-lite"/>
    </source>
</evidence>
<dbReference type="InterPro" id="IPR048540">
    <property type="entry name" value="Rrn7_cyclin_N"/>
</dbReference>
<keyword evidence="5" id="KW-0862">Zinc</keyword>
<protein>
    <submittedName>
        <fullName evidence="14">RNA polymerase I-specific transcription initiation factor rrn7</fullName>
    </submittedName>
</protein>
<accession>A0A2S4L2I5</accession>
<proteinExistence type="inferred from homology"/>
<evidence type="ECO:0000256" key="4">
    <source>
        <dbReference type="ARBA" id="ARBA00022771"/>
    </source>
</evidence>
<feature type="region of interest" description="Disordered" evidence="10">
    <location>
        <begin position="419"/>
        <end position="468"/>
    </location>
</feature>
<dbReference type="GO" id="GO:0042790">
    <property type="term" value="P:nucleolar large rRNA transcription by RNA polymerase I"/>
    <property type="evidence" value="ECO:0007669"/>
    <property type="project" value="TreeGrafter"/>
</dbReference>
<evidence type="ECO:0000256" key="2">
    <source>
        <dbReference type="ARBA" id="ARBA00006899"/>
    </source>
</evidence>